<keyword evidence="2 11" id="KW-0813">Transport</keyword>
<dbReference type="InterPro" id="IPR039426">
    <property type="entry name" value="TonB-dep_rcpt-like"/>
</dbReference>
<dbReference type="PANTHER" id="PTHR32552">
    <property type="entry name" value="FERRICHROME IRON RECEPTOR-RELATED"/>
    <property type="match status" value="1"/>
</dbReference>
<protein>
    <submittedName>
        <fullName evidence="15">TonB-dependent receptor</fullName>
    </submittedName>
</protein>
<keyword evidence="6" id="KW-0408">Iron</keyword>
<feature type="domain" description="Secretin/TonB short N-terminal" evidence="14">
    <location>
        <begin position="55"/>
        <end position="105"/>
    </location>
</feature>
<evidence type="ECO:0000256" key="12">
    <source>
        <dbReference type="RuleBase" id="RU003357"/>
    </source>
</evidence>
<name>A0ABM6TJ87_9CAUL</name>
<keyword evidence="8 12" id="KW-0798">TonB box</keyword>
<evidence type="ECO:0000313" key="16">
    <source>
        <dbReference type="Proteomes" id="UP000240527"/>
    </source>
</evidence>
<dbReference type="PROSITE" id="PS52016">
    <property type="entry name" value="TONB_DEPENDENT_REC_3"/>
    <property type="match status" value="1"/>
</dbReference>
<evidence type="ECO:0000256" key="7">
    <source>
        <dbReference type="ARBA" id="ARBA00023065"/>
    </source>
</evidence>
<evidence type="ECO:0000256" key="11">
    <source>
        <dbReference type="PROSITE-ProRule" id="PRU01360"/>
    </source>
</evidence>
<keyword evidence="16" id="KW-1185">Reference proteome</keyword>
<evidence type="ECO:0000256" key="9">
    <source>
        <dbReference type="ARBA" id="ARBA00023136"/>
    </source>
</evidence>
<feature type="chain" id="PRO_5046097140" evidence="13">
    <location>
        <begin position="29"/>
        <end position="802"/>
    </location>
</feature>
<dbReference type="EMBL" id="CP027850">
    <property type="protein sequence ID" value="AVQ03105.1"/>
    <property type="molecule type" value="Genomic_DNA"/>
</dbReference>
<dbReference type="PANTHER" id="PTHR32552:SF81">
    <property type="entry name" value="TONB-DEPENDENT OUTER MEMBRANE RECEPTOR"/>
    <property type="match status" value="1"/>
</dbReference>
<keyword evidence="10 11" id="KW-0998">Cell outer membrane</keyword>
<reference evidence="15 16" key="1">
    <citation type="journal article" date="2015" name="Biotechnol. Bioeng.">
        <title>Genome sequence and phenotypic characterization of Caulobacter segnis.</title>
        <authorList>
            <person name="Patel S."/>
            <person name="Fletcher B."/>
            <person name="Scott D.C."/>
            <person name="Ely B."/>
        </authorList>
    </citation>
    <scope>NUCLEOTIDE SEQUENCE [LARGE SCALE GENOMIC DNA]</scope>
    <source>
        <strain evidence="15 16">TK0059</strain>
    </source>
</reference>
<dbReference type="InterPro" id="IPR036942">
    <property type="entry name" value="Beta-barrel_TonB_sf"/>
</dbReference>
<dbReference type="SMART" id="SM00965">
    <property type="entry name" value="STN"/>
    <property type="match status" value="1"/>
</dbReference>
<accession>A0ABM6TJ87</accession>
<dbReference type="SUPFAM" id="SSF56935">
    <property type="entry name" value="Porins"/>
    <property type="match status" value="1"/>
</dbReference>
<comment type="similarity">
    <text evidence="11 12">Belongs to the TonB-dependent receptor family.</text>
</comment>
<evidence type="ECO:0000313" key="15">
    <source>
        <dbReference type="EMBL" id="AVQ03105.1"/>
    </source>
</evidence>
<keyword evidence="3 11" id="KW-1134">Transmembrane beta strand</keyword>
<dbReference type="Gene3D" id="3.55.50.30">
    <property type="match status" value="1"/>
</dbReference>
<keyword evidence="4" id="KW-0410">Iron transport</keyword>
<organism evidence="15 16">
    <name type="scientific">Caulobacter segnis</name>
    <dbReference type="NCBI Taxonomy" id="88688"/>
    <lineage>
        <taxon>Bacteria</taxon>
        <taxon>Pseudomonadati</taxon>
        <taxon>Pseudomonadota</taxon>
        <taxon>Alphaproteobacteria</taxon>
        <taxon>Caulobacterales</taxon>
        <taxon>Caulobacteraceae</taxon>
        <taxon>Caulobacter</taxon>
    </lineage>
</organism>
<evidence type="ECO:0000256" key="2">
    <source>
        <dbReference type="ARBA" id="ARBA00022448"/>
    </source>
</evidence>
<evidence type="ECO:0000256" key="1">
    <source>
        <dbReference type="ARBA" id="ARBA00004571"/>
    </source>
</evidence>
<keyword evidence="9 11" id="KW-0472">Membrane</keyword>
<evidence type="ECO:0000256" key="6">
    <source>
        <dbReference type="ARBA" id="ARBA00023004"/>
    </source>
</evidence>
<keyword evidence="13" id="KW-0732">Signal</keyword>
<dbReference type="InterPro" id="IPR000531">
    <property type="entry name" value="Beta-barrel_TonB"/>
</dbReference>
<evidence type="ECO:0000259" key="14">
    <source>
        <dbReference type="SMART" id="SM00965"/>
    </source>
</evidence>
<proteinExistence type="inferred from homology"/>
<gene>
    <name evidence="15" type="ORF">B7G68_15370</name>
</gene>
<sequence length="802" mass="85820">MVKRGVKRWPGLWAVALASLTLAPVAQAASADVRLRLARKPVRAALIDLALQAEVSLGGNLDACRGESPAIVGRMSLEAALARMLAQSGCGFEILDRRTIMVRRARAASESARLPAPTAAPVRHPEAHATIGEVVITAQRYPNLPGRTPAAISALASQALSHDRASSLADIGFQVAGLTTTNLGPGRDKILLRGLSDGAFTGLTQSIVALYLDEVPVTYNAPDPDLRLADIERVEVMRGPQGTLYGGGAIGGVVRLATRKPDLDTMSAEVLAGGSVTGGGGAGGELEGVVNLPLVTGKLALRAVGYRERSAGYIDNPALGLNNVNTSDRNGARLSLRAVLSPAWQATAVVNHQSLRNRDTQYGVSRLGPMTRDNAVREPHDNSFDQGSLTVTGDGRWGRVTGSVSRLGHDFSSRYDATARAGLFGQAAGPAVFDDARQTDLTVGEITYAMPTGRRFHGLVGGFLSSTQTRQKSTLAPYPAGGASYAESRVDDIREAAVYGEGTWELPWNFSATLGLRWFDYRYDISSDLIQGAKARAFKGHGDENGFSPKVLLSYAPSASLLAYLQLSEGYRPGGFNTGGRLDGGPPPSRYEADQLWNYEAGIKLRAFDERLRLRAALFFAQWRSIQSDQYRPDGLGYTVNVGDGDNDGLEVEADWRASERLDLRFALLLNRPDVSRLSLDQTAAENAGLAGISSGSANFTADYHRPLAWGPTLRLRAQVAHTGGARLSLDETAGRRMDSYTTTALSAALEGGRWTLTAYVDNPFDSHANTFAFGNPFAPRADEAITPQRPRTAGFRLQARF</sequence>
<evidence type="ECO:0000256" key="10">
    <source>
        <dbReference type="ARBA" id="ARBA00023237"/>
    </source>
</evidence>
<dbReference type="InterPro" id="IPR012910">
    <property type="entry name" value="Plug_dom"/>
</dbReference>
<dbReference type="InterPro" id="IPR011662">
    <property type="entry name" value="Secretin/TonB_short_N"/>
</dbReference>
<evidence type="ECO:0000256" key="4">
    <source>
        <dbReference type="ARBA" id="ARBA00022496"/>
    </source>
</evidence>
<dbReference type="Gene3D" id="2.40.170.20">
    <property type="entry name" value="TonB-dependent receptor, beta-barrel domain"/>
    <property type="match status" value="1"/>
</dbReference>
<evidence type="ECO:0000256" key="8">
    <source>
        <dbReference type="ARBA" id="ARBA00023077"/>
    </source>
</evidence>
<evidence type="ECO:0000256" key="3">
    <source>
        <dbReference type="ARBA" id="ARBA00022452"/>
    </source>
</evidence>
<dbReference type="Pfam" id="PF07715">
    <property type="entry name" value="Plug"/>
    <property type="match status" value="1"/>
</dbReference>
<dbReference type="Proteomes" id="UP000240527">
    <property type="component" value="Chromosome"/>
</dbReference>
<keyword evidence="15" id="KW-0675">Receptor</keyword>
<comment type="subcellular location">
    <subcellularLocation>
        <location evidence="1 11">Cell outer membrane</location>
        <topology evidence="1 11">Multi-pass membrane protein</topology>
    </subcellularLocation>
</comment>
<dbReference type="Pfam" id="PF00593">
    <property type="entry name" value="TonB_dep_Rec_b-barrel"/>
    <property type="match status" value="1"/>
</dbReference>
<evidence type="ECO:0000256" key="5">
    <source>
        <dbReference type="ARBA" id="ARBA00022692"/>
    </source>
</evidence>
<feature type="signal peptide" evidence="13">
    <location>
        <begin position="1"/>
        <end position="28"/>
    </location>
</feature>
<keyword evidence="5 11" id="KW-0812">Transmembrane</keyword>
<evidence type="ECO:0000256" key="13">
    <source>
        <dbReference type="SAM" id="SignalP"/>
    </source>
</evidence>
<keyword evidence="7" id="KW-0406">Ion transport</keyword>